<dbReference type="SUPFAM" id="SSF56784">
    <property type="entry name" value="HAD-like"/>
    <property type="match status" value="1"/>
</dbReference>
<dbReference type="SFLD" id="SFLDG01131">
    <property type="entry name" value="C1.5.2:_MDP_Like"/>
    <property type="match status" value="1"/>
</dbReference>
<dbReference type="SFLD" id="SFLDS00003">
    <property type="entry name" value="Haloacid_Dehalogenase"/>
    <property type="match status" value="1"/>
</dbReference>
<reference evidence="1 2" key="1">
    <citation type="journal article" date="2022" name="Allergy">
        <title>Genome assembly and annotation of Periplaneta americana reveal a comprehensive cockroach allergen profile.</title>
        <authorList>
            <person name="Wang L."/>
            <person name="Xiong Q."/>
            <person name="Saelim N."/>
            <person name="Wang L."/>
            <person name="Nong W."/>
            <person name="Wan A.T."/>
            <person name="Shi M."/>
            <person name="Liu X."/>
            <person name="Cao Q."/>
            <person name="Hui J.H.L."/>
            <person name="Sookrung N."/>
            <person name="Leung T.F."/>
            <person name="Tungtrongchitr A."/>
            <person name="Tsui S.K.W."/>
        </authorList>
    </citation>
    <scope>NUCLEOTIDE SEQUENCE [LARGE SCALE GENOMIC DNA]</scope>
    <source>
        <strain evidence="1">PWHHKU_190912</strain>
    </source>
</reference>
<dbReference type="InterPro" id="IPR023214">
    <property type="entry name" value="HAD_sf"/>
</dbReference>
<dbReference type="SFLD" id="SFLDG01129">
    <property type="entry name" value="C1.5:_HAD__Beta-PGM__Phosphata"/>
    <property type="match status" value="1"/>
</dbReference>
<dbReference type="InterPro" id="IPR010033">
    <property type="entry name" value="HAD_SF_ppase_IIIC"/>
</dbReference>
<dbReference type="PANTHER" id="PTHR17901:SF14">
    <property type="entry name" value="MAGNESIUM-DEPENDENT PHOSPHATASE 1"/>
    <property type="match status" value="1"/>
</dbReference>
<sequence length="250" mass="28671">MQQFVPHQIEEWKKPGLVVFDLDFTLWPFRVDKNARSPFNVSKKGNVIDTRGKVFKTFPEVPQLLATLSENGFNLAVASRIEDISGAYQLLQLFEITQYFHYKEIYPGTKTVHFKHLHVKTGLEYDRMIFFDDDKRNVRDISRLGVTVIQVPEGGLSFCVKMESDSDFNLNPGQTNNWSCNFSPKGKERQQFGYYLTKASGVLQPGAPLYRVTPPLDTCLDPHQHAIYKLLEALLVKQVPFFYSGSPEDL</sequence>
<accession>A0ABQ8TXU1</accession>
<dbReference type="EMBL" id="JAJSOF020000001">
    <property type="protein sequence ID" value="KAJ4451524.1"/>
    <property type="molecule type" value="Genomic_DNA"/>
</dbReference>
<dbReference type="NCBIfam" id="TIGR01685">
    <property type="entry name" value="MDP-1"/>
    <property type="match status" value="1"/>
</dbReference>
<evidence type="ECO:0000313" key="1">
    <source>
        <dbReference type="EMBL" id="KAJ4451524.1"/>
    </source>
</evidence>
<organism evidence="1 2">
    <name type="scientific">Periplaneta americana</name>
    <name type="common">American cockroach</name>
    <name type="synonym">Blatta americana</name>
    <dbReference type="NCBI Taxonomy" id="6978"/>
    <lineage>
        <taxon>Eukaryota</taxon>
        <taxon>Metazoa</taxon>
        <taxon>Ecdysozoa</taxon>
        <taxon>Arthropoda</taxon>
        <taxon>Hexapoda</taxon>
        <taxon>Insecta</taxon>
        <taxon>Pterygota</taxon>
        <taxon>Neoptera</taxon>
        <taxon>Polyneoptera</taxon>
        <taxon>Dictyoptera</taxon>
        <taxon>Blattodea</taxon>
        <taxon>Blattoidea</taxon>
        <taxon>Blattidae</taxon>
        <taxon>Blattinae</taxon>
        <taxon>Periplaneta</taxon>
    </lineage>
</organism>
<dbReference type="InterPro" id="IPR010036">
    <property type="entry name" value="MDP_1_eu_arc"/>
</dbReference>
<dbReference type="InterPro" id="IPR036412">
    <property type="entry name" value="HAD-like_sf"/>
</dbReference>
<dbReference type="NCBIfam" id="TIGR01681">
    <property type="entry name" value="HAD-SF-IIIC"/>
    <property type="match status" value="1"/>
</dbReference>
<evidence type="ECO:0000313" key="2">
    <source>
        <dbReference type="Proteomes" id="UP001148838"/>
    </source>
</evidence>
<protein>
    <recommendedName>
        <fullName evidence="3">Magnesium-dependent phosphatase 1</fullName>
    </recommendedName>
</protein>
<comment type="caution">
    <text evidence="1">The sequence shown here is derived from an EMBL/GenBank/DDBJ whole genome shotgun (WGS) entry which is preliminary data.</text>
</comment>
<dbReference type="Pfam" id="PF12689">
    <property type="entry name" value="Acid_PPase"/>
    <property type="match status" value="1"/>
</dbReference>
<dbReference type="PANTHER" id="PTHR17901">
    <property type="entry name" value="MAGNESIUM-DEPENDENT PHOSPHATASE 1 MDP1"/>
    <property type="match status" value="1"/>
</dbReference>
<evidence type="ECO:0008006" key="3">
    <source>
        <dbReference type="Google" id="ProtNLM"/>
    </source>
</evidence>
<gene>
    <name evidence="1" type="ORF">ANN_02988</name>
</gene>
<name>A0ABQ8TXU1_PERAM</name>
<dbReference type="Proteomes" id="UP001148838">
    <property type="component" value="Unassembled WGS sequence"/>
</dbReference>
<dbReference type="Gene3D" id="3.40.50.1000">
    <property type="entry name" value="HAD superfamily/HAD-like"/>
    <property type="match status" value="1"/>
</dbReference>
<keyword evidence="2" id="KW-1185">Reference proteome</keyword>
<proteinExistence type="predicted"/>